<dbReference type="AlphaFoldDB" id="A0A7Z8YCJ6"/>
<name>A0A7Z8YCJ6_CAPOC</name>
<protein>
    <submittedName>
        <fullName evidence="2">Uncharacterized protein</fullName>
    </submittedName>
</protein>
<dbReference type="EMBL" id="UYIQ01000001">
    <property type="protein sequence ID" value="VDG81495.1"/>
    <property type="molecule type" value="Genomic_DNA"/>
</dbReference>
<keyword evidence="1" id="KW-0812">Transmembrane</keyword>
<keyword evidence="1" id="KW-1133">Transmembrane helix</keyword>
<evidence type="ECO:0000313" key="3">
    <source>
        <dbReference type="Proteomes" id="UP000276733"/>
    </source>
</evidence>
<feature type="transmembrane region" description="Helical" evidence="1">
    <location>
        <begin position="6"/>
        <end position="27"/>
    </location>
</feature>
<proteinExistence type="predicted"/>
<comment type="caution">
    <text evidence="2">The sequence shown here is derived from an EMBL/GenBank/DDBJ whole genome shotgun (WGS) entry which is preliminary data.</text>
</comment>
<feature type="transmembrane region" description="Helical" evidence="1">
    <location>
        <begin position="39"/>
        <end position="59"/>
    </location>
</feature>
<sequence length="325" mass="37093">MIDFLYIGIIIFGKYNYFCIFAGYFSFTKTHYPIIMKHYIFFLLYSFIFATYAQELSLLDRLSAIKNGGKDFYAIDGYIITNENLNLPFDEKGFKKAYRKLKVTAQEATANPRVLVDNYMVVKETDEGVQSLYFVKNKANNIALFYFAKLKNREPEVEEALVNLIIENKIPEDKYAPTDASSINFAGRTIPLMDDCYFTGINTVLCPYNGGMNWDIYRTLEDAQQAVADQFAVNTQRKSVKPTQEEEVDVIFEEVPTKAKRVVFDLKGVTSLLAGMSGGKTLTVYYVAQVVRNRPVGCVMSFWNNDNINSNTGLPLLLSRVMRLK</sequence>
<keyword evidence="1" id="KW-0472">Membrane</keyword>
<accession>A0A7Z8YCJ6</accession>
<evidence type="ECO:0000256" key="1">
    <source>
        <dbReference type="SAM" id="Phobius"/>
    </source>
</evidence>
<organism evidence="2 3">
    <name type="scientific">Capnocytophaga ochracea</name>
    <dbReference type="NCBI Taxonomy" id="1018"/>
    <lineage>
        <taxon>Bacteria</taxon>
        <taxon>Pseudomonadati</taxon>
        <taxon>Bacteroidota</taxon>
        <taxon>Flavobacteriia</taxon>
        <taxon>Flavobacteriales</taxon>
        <taxon>Flavobacteriaceae</taxon>
        <taxon>Capnocytophaga</taxon>
    </lineage>
</organism>
<dbReference type="Proteomes" id="UP000276733">
    <property type="component" value="Unassembled WGS sequence"/>
</dbReference>
<reference evidence="2 3" key="1">
    <citation type="submission" date="2018-11" db="EMBL/GenBank/DDBJ databases">
        <authorList>
            <consortium name="Pathogen Informatics"/>
        </authorList>
    </citation>
    <scope>NUCLEOTIDE SEQUENCE [LARGE SCALE GENOMIC DNA]</scope>
    <source>
        <strain evidence="2 3">NCTC11458</strain>
    </source>
</reference>
<evidence type="ECO:0000313" key="2">
    <source>
        <dbReference type="EMBL" id="VDG81495.1"/>
    </source>
</evidence>
<gene>
    <name evidence="2" type="ORF">NCTC11458_00782</name>
</gene>